<evidence type="ECO:0000313" key="2">
    <source>
        <dbReference type="EMBL" id="OPE45361.1"/>
    </source>
</evidence>
<protein>
    <submittedName>
        <fullName evidence="2">Uncharacterized protein</fullName>
    </submittedName>
</protein>
<accession>A0A1T3VTK6</accession>
<sequence length="102" mass="10765">MTHRAKYPILILVTSGVAAALISAPVAAAVPTCKDAGSVTRCQTNGSVSIKAVPGTRAPNVAESIPRAWSDWLTVHRRWAVEPRAQFVPGARMTAETVMLGV</sequence>
<dbReference type="EMBL" id="MIJD01000506">
    <property type="protein sequence ID" value="OPE45361.1"/>
    <property type="molecule type" value="Genomic_DNA"/>
</dbReference>
<feature type="signal peptide" evidence="1">
    <location>
        <begin position="1"/>
        <end position="28"/>
    </location>
</feature>
<organism evidence="2 3">
    <name type="scientific">Mycolicibacterium diernhoferi</name>
    <dbReference type="NCBI Taxonomy" id="1801"/>
    <lineage>
        <taxon>Bacteria</taxon>
        <taxon>Bacillati</taxon>
        <taxon>Actinomycetota</taxon>
        <taxon>Actinomycetes</taxon>
        <taxon>Mycobacteriales</taxon>
        <taxon>Mycobacteriaceae</taxon>
        <taxon>Mycolicibacterium</taxon>
    </lineage>
</organism>
<dbReference type="RefSeq" id="WP_234803677.1">
    <property type="nucleotide sequence ID" value="NZ_MIJD01000506.1"/>
</dbReference>
<feature type="non-terminal residue" evidence="2">
    <location>
        <position position="102"/>
    </location>
</feature>
<dbReference type="AlphaFoldDB" id="A0A1T3VTK6"/>
<reference evidence="2 3" key="1">
    <citation type="submission" date="2016-09" db="EMBL/GenBank/DDBJ databases">
        <title>genome sequences of unsequenced Mycobacteria.</title>
        <authorList>
            <person name="Greninger A.L."/>
            <person name="Jerome K.R."/>
            <person name="Mcnair B."/>
            <person name="Wallis C."/>
            <person name="Fang F."/>
        </authorList>
    </citation>
    <scope>NUCLEOTIDE SEQUENCE [LARGE SCALE GENOMIC DNA]</scope>
    <source>
        <strain evidence="2 3">BM1</strain>
    </source>
</reference>
<proteinExistence type="predicted"/>
<evidence type="ECO:0000256" key="1">
    <source>
        <dbReference type="SAM" id="SignalP"/>
    </source>
</evidence>
<gene>
    <name evidence="2" type="ORF">BV510_28330</name>
</gene>
<feature type="chain" id="PRO_5038835883" evidence="1">
    <location>
        <begin position="29"/>
        <end position="102"/>
    </location>
</feature>
<name>A0A1T3VTK6_9MYCO</name>
<evidence type="ECO:0000313" key="3">
    <source>
        <dbReference type="Proteomes" id="UP000191039"/>
    </source>
</evidence>
<keyword evidence="1" id="KW-0732">Signal</keyword>
<comment type="caution">
    <text evidence="2">The sequence shown here is derived from an EMBL/GenBank/DDBJ whole genome shotgun (WGS) entry which is preliminary data.</text>
</comment>
<dbReference type="Proteomes" id="UP000191039">
    <property type="component" value="Unassembled WGS sequence"/>
</dbReference>